<dbReference type="STRING" id="104421.E2AGX4"/>
<accession>E2AGX4</accession>
<dbReference type="GO" id="GO:0043171">
    <property type="term" value="P:peptide catabolic process"/>
    <property type="evidence" value="ECO:0007669"/>
    <property type="project" value="TreeGrafter"/>
</dbReference>
<dbReference type="GO" id="GO:0042277">
    <property type="term" value="F:peptide binding"/>
    <property type="evidence" value="ECO:0007669"/>
    <property type="project" value="TreeGrafter"/>
</dbReference>
<organism evidence="2">
    <name type="scientific">Camponotus floridanus</name>
    <name type="common">Florida carpenter ant</name>
    <dbReference type="NCBI Taxonomy" id="104421"/>
    <lineage>
        <taxon>Eukaryota</taxon>
        <taxon>Metazoa</taxon>
        <taxon>Ecdysozoa</taxon>
        <taxon>Arthropoda</taxon>
        <taxon>Hexapoda</taxon>
        <taxon>Insecta</taxon>
        <taxon>Pterygota</taxon>
        <taxon>Neoptera</taxon>
        <taxon>Endopterygota</taxon>
        <taxon>Hymenoptera</taxon>
        <taxon>Apocrita</taxon>
        <taxon>Aculeata</taxon>
        <taxon>Formicoidea</taxon>
        <taxon>Formicidae</taxon>
        <taxon>Formicinae</taxon>
        <taxon>Camponotus</taxon>
    </lineage>
</organism>
<dbReference type="GO" id="GO:0008270">
    <property type="term" value="F:zinc ion binding"/>
    <property type="evidence" value="ECO:0007669"/>
    <property type="project" value="TreeGrafter"/>
</dbReference>
<dbReference type="Proteomes" id="UP000000311">
    <property type="component" value="Unassembled WGS sequence"/>
</dbReference>
<proteinExistence type="predicted"/>
<gene>
    <name evidence="1" type="ORF">EAG_03099</name>
</gene>
<name>E2AGX4_CAMFO</name>
<dbReference type="AlphaFoldDB" id="E2AGX4"/>
<dbReference type="PANTHER" id="PTHR11533">
    <property type="entry name" value="PROTEASE M1 ZINC METALLOPROTEASE"/>
    <property type="match status" value="1"/>
</dbReference>
<dbReference type="OrthoDB" id="10031169at2759"/>
<protein>
    <submittedName>
        <fullName evidence="1">Glutamyl aminopeptidase</fullName>
    </submittedName>
</protein>
<keyword evidence="1" id="KW-0378">Hydrolase</keyword>
<feature type="non-terminal residue" evidence="1">
    <location>
        <position position="178"/>
    </location>
</feature>
<dbReference type="GO" id="GO:0070006">
    <property type="term" value="F:metalloaminopeptidase activity"/>
    <property type="evidence" value="ECO:0007669"/>
    <property type="project" value="TreeGrafter"/>
</dbReference>
<reference evidence="1 2" key="1">
    <citation type="journal article" date="2010" name="Science">
        <title>Genomic comparison of the ants Camponotus floridanus and Harpegnathos saltator.</title>
        <authorList>
            <person name="Bonasio R."/>
            <person name="Zhang G."/>
            <person name="Ye C."/>
            <person name="Mutti N.S."/>
            <person name="Fang X."/>
            <person name="Qin N."/>
            <person name="Donahue G."/>
            <person name="Yang P."/>
            <person name="Li Q."/>
            <person name="Li C."/>
            <person name="Zhang P."/>
            <person name="Huang Z."/>
            <person name="Berger S.L."/>
            <person name="Reinberg D."/>
            <person name="Wang J."/>
            <person name="Liebig J."/>
        </authorList>
    </citation>
    <scope>NUCLEOTIDE SEQUENCE [LARGE SCALE GENOMIC DNA]</scope>
    <source>
        <strain evidence="2">C129</strain>
    </source>
</reference>
<dbReference type="GO" id="GO:0006508">
    <property type="term" value="P:proteolysis"/>
    <property type="evidence" value="ECO:0007669"/>
    <property type="project" value="TreeGrafter"/>
</dbReference>
<dbReference type="GO" id="GO:0005615">
    <property type="term" value="C:extracellular space"/>
    <property type="evidence" value="ECO:0007669"/>
    <property type="project" value="TreeGrafter"/>
</dbReference>
<dbReference type="InParanoid" id="E2AGX4"/>
<dbReference type="GO" id="GO:0016020">
    <property type="term" value="C:membrane"/>
    <property type="evidence" value="ECO:0007669"/>
    <property type="project" value="TreeGrafter"/>
</dbReference>
<keyword evidence="2" id="KW-1185">Reference proteome</keyword>
<dbReference type="InterPro" id="IPR050344">
    <property type="entry name" value="Peptidase_M1_aminopeptidases"/>
</dbReference>
<dbReference type="InterPro" id="IPR027268">
    <property type="entry name" value="Peptidase_M4/M1_CTD_sf"/>
</dbReference>
<evidence type="ECO:0000313" key="2">
    <source>
        <dbReference type="Proteomes" id="UP000000311"/>
    </source>
</evidence>
<dbReference type="GO" id="GO:0005737">
    <property type="term" value="C:cytoplasm"/>
    <property type="evidence" value="ECO:0007669"/>
    <property type="project" value="TreeGrafter"/>
</dbReference>
<evidence type="ECO:0000313" key="1">
    <source>
        <dbReference type="EMBL" id="EFN67315.1"/>
    </source>
</evidence>
<keyword evidence="1" id="KW-0031">Aminopeptidase</keyword>
<keyword evidence="1" id="KW-0645">Protease</keyword>
<feature type="non-terminal residue" evidence="1">
    <location>
        <position position="1"/>
    </location>
</feature>
<dbReference type="EMBL" id="GL439432">
    <property type="protein sequence ID" value="EFN67315.1"/>
    <property type="molecule type" value="Genomic_DNA"/>
</dbReference>
<sequence length="178" mass="21027">AWSNMPIRDIELTDDNMIWTFFNVTPLISIDRVAFLVSSFRHVILSDNETIRSSITYRPQSEPHLEFAKTVISFTNVYMHRRNIWNKELASLTSVSFENKIDHVVIPDLQNEIEQTFGFIFYREADITYNEELDPVAYKTIIAHLIARGMVQKYRGNLFRPTYLWPHTLLNEGFNIFY</sequence>
<dbReference type="PANTHER" id="PTHR11533:SF294">
    <property type="entry name" value="THYROTROPIN-RELEASING HORMONE-DEGRADING ECTOENZYME"/>
    <property type="match status" value="1"/>
</dbReference>
<dbReference type="Gene3D" id="1.10.390.10">
    <property type="entry name" value="Neutral Protease Domain 2"/>
    <property type="match status" value="1"/>
</dbReference>